<evidence type="ECO:0000313" key="3">
    <source>
        <dbReference type="EMBL" id="KAJ1139321.1"/>
    </source>
</evidence>
<proteinExistence type="predicted"/>
<dbReference type="AlphaFoldDB" id="A0AAV7QFP3"/>
<keyword evidence="2" id="KW-0732">Signal</keyword>
<evidence type="ECO:0000256" key="1">
    <source>
        <dbReference type="SAM" id="MobiDB-lite"/>
    </source>
</evidence>
<feature type="compositionally biased region" description="Polar residues" evidence="1">
    <location>
        <begin position="33"/>
        <end position="52"/>
    </location>
</feature>
<organism evidence="3 4">
    <name type="scientific">Pleurodeles waltl</name>
    <name type="common">Iberian ribbed newt</name>
    <dbReference type="NCBI Taxonomy" id="8319"/>
    <lineage>
        <taxon>Eukaryota</taxon>
        <taxon>Metazoa</taxon>
        <taxon>Chordata</taxon>
        <taxon>Craniata</taxon>
        <taxon>Vertebrata</taxon>
        <taxon>Euteleostomi</taxon>
        <taxon>Amphibia</taxon>
        <taxon>Batrachia</taxon>
        <taxon>Caudata</taxon>
        <taxon>Salamandroidea</taxon>
        <taxon>Salamandridae</taxon>
        <taxon>Pleurodelinae</taxon>
        <taxon>Pleurodeles</taxon>
    </lineage>
</organism>
<evidence type="ECO:0000256" key="2">
    <source>
        <dbReference type="SAM" id="SignalP"/>
    </source>
</evidence>
<keyword evidence="4" id="KW-1185">Reference proteome</keyword>
<feature type="chain" id="PRO_5043664257" evidence="2">
    <location>
        <begin position="29"/>
        <end position="111"/>
    </location>
</feature>
<reference evidence="3" key="1">
    <citation type="journal article" date="2022" name="bioRxiv">
        <title>Sequencing and chromosome-scale assembly of the giantPleurodeles waltlgenome.</title>
        <authorList>
            <person name="Brown T."/>
            <person name="Elewa A."/>
            <person name="Iarovenko S."/>
            <person name="Subramanian E."/>
            <person name="Araus A.J."/>
            <person name="Petzold A."/>
            <person name="Susuki M."/>
            <person name="Suzuki K.-i.T."/>
            <person name="Hayashi T."/>
            <person name="Toyoda A."/>
            <person name="Oliveira C."/>
            <person name="Osipova E."/>
            <person name="Leigh N.D."/>
            <person name="Simon A."/>
            <person name="Yun M.H."/>
        </authorList>
    </citation>
    <scope>NUCLEOTIDE SEQUENCE</scope>
    <source>
        <strain evidence="3">20211129_DDA</strain>
        <tissue evidence="3">Liver</tissue>
    </source>
</reference>
<name>A0AAV7QFP3_PLEWA</name>
<evidence type="ECO:0000313" key="4">
    <source>
        <dbReference type="Proteomes" id="UP001066276"/>
    </source>
</evidence>
<gene>
    <name evidence="3" type="ORF">NDU88_005696</name>
</gene>
<comment type="caution">
    <text evidence="3">The sequence shown here is derived from an EMBL/GenBank/DDBJ whole genome shotgun (WGS) entry which is preliminary data.</text>
</comment>
<accession>A0AAV7QFP3</accession>
<feature type="signal peptide" evidence="2">
    <location>
        <begin position="1"/>
        <end position="28"/>
    </location>
</feature>
<dbReference type="EMBL" id="JANPWB010000010">
    <property type="protein sequence ID" value="KAJ1139321.1"/>
    <property type="molecule type" value="Genomic_DNA"/>
</dbReference>
<protein>
    <submittedName>
        <fullName evidence="3">Uncharacterized protein</fullName>
    </submittedName>
</protein>
<dbReference type="Proteomes" id="UP001066276">
    <property type="component" value="Chromosome 6"/>
</dbReference>
<feature type="region of interest" description="Disordered" evidence="1">
    <location>
        <begin position="32"/>
        <end position="93"/>
    </location>
</feature>
<sequence>MDSLFHALVVKAVSACCWAVCKIRSASGIYWGPSQSAHTQNQAQRASYQQSAGRARQEGDPPFTGEAHSSPADSKEVSADLQPLTDSSQKRNAVGAITRGSDLAIKVKNEI</sequence>